<dbReference type="PANTHER" id="PTHR47478:SF1">
    <property type="entry name" value="PYRIMIDINE 5'-NUCLEOTIDASE YJJG"/>
    <property type="match status" value="1"/>
</dbReference>
<keyword evidence="2" id="KW-1185">Reference proteome</keyword>
<evidence type="ECO:0000313" key="1">
    <source>
        <dbReference type="EMBL" id="MDQ0272123.1"/>
    </source>
</evidence>
<dbReference type="InterPro" id="IPR023198">
    <property type="entry name" value="PGP-like_dom2"/>
</dbReference>
<dbReference type="SUPFAM" id="SSF56784">
    <property type="entry name" value="HAD-like"/>
    <property type="match status" value="1"/>
</dbReference>
<dbReference type="PANTHER" id="PTHR47478">
    <property type="match status" value="1"/>
</dbReference>
<dbReference type="Gene3D" id="3.40.50.1000">
    <property type="entry name" value="HAD superfamily/HAD-like"/>
    <property type="match status" value="1"/>
</dbReference>
<dbReference type="EMBL" id="JAUSUB010000020">
    <property type="protein sequence ID" value="MDQ0272123.1"/>
    <property type="molecule type" value="Genomic_DNA"/>
</dbReference>
<dbReference type="InterPro" id="IPR023214">
    <property type="entry name" value="HAD_sf"/>
</dbReference>
<gene>
    <name evidence="1" type="ORF">J2S17_004015</name>
</gene>
<evidence type="ECO:0000313" key="2">
    <source>
        <dbReference type="Proteomes" id="UP001238088"/>
    </source>
</evidence>
<dbReference type="Proteomes" id="UP001238088">
    <property type="component" value="Unassembled WGS sequence"/>
</dbReference>
<proteinExistence type="predicted"/>
<organism evidence="1 2">
    <name type="scientific">Cytobacillus purgationiresistens</name>
    <dbReference type="NCBI Taxonomy" id="863449"/>
    <lineage>
        <taxon>Bacteria</taxon>
        <taxon>Bacillati</taxon>
        <taxon>Bacillota</taxon>
        <taxon>Bacilli</taxon>
        <taxon>Bacillales</taxon>
        <taxon>Bacillaceae</taxon>
        <taxon>Cytobacillus</taxon>
    </lineage>
</organism>
<accession>A0ABU0ALH6</accession>
<dbReference type="Gene3D" id="1.10.150.240">
    <property type="entry name" value="Putative phosphatase, domain 2"/>
    <property type="match status" value="1"/>
</dbReference>
<comment type="caution">
    <text evidence="1">The sequence shown here is derived from an EMBL/GenBank/DDBJ whole genome shotgun (WGS) entry which is preliminary data.</text>
</comment>
<sequence>MKYEIILFDVDDTLFDFSMSEGMALHKAFSEFGLPTGFADYEAHYKEISKLLWRDLEQGLTTLSELG</sequence>
<reference evidence="1 2" key="1">
    <citation type="submission" date="2023-07" db="EMBL/GenBank/DDBJ databases">
        <title>Genomic Encyclopedia of Type Strains, Phase IV (KMG-IV): sequencing the most valuable type-strain genomes for metagenomic binning, comparative biology and taxonomic classification.</title>
        <authorList>
            <person name="Goeker M."/>
        </authorList>
    </citation>
    <scope>NUCLEOTIDE SEQUENCE [LARGE SCALE GENOMIC DNA]</scope>
    <source>
        <strain evidence="1 2">DSM 23494</strain>
    </source>
</reference>
<dbReference type="InterPro" id="IPR036412">
    <property type="entry name" value="HAD-like_sf"/>
</dbReference>
<name>A0ABU0ALH6_9BACI</name>
<dbReference type="InterPro" id="IPR052550">
    <property type="entry name" value="Pyrimidine_5'-ntase_YjjG"/>
</dbReference>
<protein>
    <submittedName>
        <fullName evidence="1">FMN phosphatase YigB (HAD superfamily)</fullName>
    </submittedName>
</protein>